<protein>
    <submittedName>
        <fullName evidence="1">Uncharacterized protein</fullName>
    </submittedName>
</protein>
<proteinExistence type="predicted"/>
<evidence type="ECO:0000313" key="2">
    <source>
        <dbReference type="Proteomes" id="UP000688137"/>
    </source>
</evidence>
<evidence type="ECO:0000313" key="1">
    <source>
        <dbReference type="EMBL" id="CAD8068289.1"/>
    </source>
</evidence>
<keyword evidence="2" id="KW-1185">Reference proteome</keyword>
<organism evidence="1 2">
    <name type="scientific">Paramecium primaurelia</name>
    <dbReference type="NCBI Taxonomy" id="5886"/>
    <lineage>
        <taxon>Eukaryota</taxon>
        <taxon>Sar</taxon>
        <taxon>Alveolata</taxon>
        <taxon>Ciliophora</taxon>
        <taxon>Intramacronucleata</taxon>
        <taxon>Oligohymenophorea</taxon>
        <taxon>Peniculida</taxon>
        <taxon>Parameciidae</taxon>
        <taxon>Paramecium</taxon>
    </lineage>
</organism>
<name>A0A8S1LN95_PARPR</name>
<dbReference type="OMA" id="GHQENIV"/>
<reference evidence="1" key="1">
    <citation type="submission" date="2021-01" db="EMBL/GenBank/DDBJ databases">
        <authorList>
            <consortium name="Genoscope - CEA"/>
            <person name="William W."/>
        </authorList>
    </citation>
    <scope>NUCLEOTIDE SEQUENCE</scope>
</reference>
<dbReference type="AlphaFoldDB" id="A0A8S1LN95"/>
<dbReference type="Proteomes" id="UP000688137">
    <property type="component" value="Unassembled WGS sequence"/>
</dbReference>
<dbReference type="EMBL" id="CAJJDM010000041">
    <property type="protein sequence ID" value="CAD8068289.1"/>
    <property type="molecule type" value="Genomic_DNA"/>
</dbReference>
<comment type="caution">
    <text evidence="1">The sequence shown here is derived from an EMBL/GenBank/DDBJ whole genome shotgun (WGS) entry which is preliminary data.</text>
</comment>
<sequence length="369" mass="44415">MEYKIPNFYQAMPQCSRIGHQENIVYFCVNDQCPKQFEELCVQCLNKRETSHKHSEYLLIENAYIFLSDLYYRQQNKIDQQACLQEAFESIKTLKFKILEIFENMENQLAQLKDRFDSQYHLQQLFQQNFVNKQNKKRFFIQELKQLIQEFNKYVSYNFEKSGIHTIIVKEFSDYLDDVQKMNFSEALQDIENLIQYTKSLNIIKYQQLKIIHRLQEKATDQSFILNQKPIGFSAISLKRFQLLGIYIPYLLPIERQRRNLEIKLSIYLNSNNELIHKQDMKIMHDQLVKQRPILQNKYLLQLNNPIIIEEHQVFTIQICSKTNCSFQKHKIFCNQNLVKQLNDDLHSKSLIEQICTFFITDFLIRMIN</sequence>
<gene>
    <name evidence="1" type="ORF">PPRIM_AZ9-3.1.T0420082</name>
</gene>
<accession>A0A8S1LN95</accession>